<evidence type="ECO:0000313" key="7">
    <source>
        <dbReference type="Proteomes" id="UP000614601"/>
    </source>
</evidence>
<dbReference type="GO" id="GO:0006508">
    <property type="term" value="P:proteolysis"/>
    <property type="evidence" value="ECO:0007669"/>
    <property type="project" value="InterPro"/>
</dbReference>
<reference evidence="6" key="1">
    <citation type="submission" date="2020-09" db="EMBL/GenBank/DDBJ databases">
        <authorList>
            <person name="Kikuchi T."/>
        </authorList>
    </citation>
    <scope>NUCLEOTIDE SEQUENCE</scope>
    <source>
        <strain evidence="6">SH1</strain>
    </source>
</reference>
<comment type="similarity">
    <text evidence="1">Belongs to the peptidase A1 family.</text>
</comment>
<dbReference type="GO" id="GO:0005764">
    <property type="term" value="C:lysosome"/>
    <property type="evidence" value="ECO:0007669"/>
    <property type="project" value="TreeGrafter"/>
</dbReference>
<feature type="disulfide bond" evidence="3">
    <location>
        <begin position="101"/>
        <end position="134"/>
    </location>
</feature>
<proteinExistence type="inferred from homology"/>
<evidence type="ECO:0000256" key="3">
    <source>
        <dbReference type="PIRSR" id="PIRSR601461-2"/>
    </source>
</evidence>
<keyword evidence="7" id="KW-1185">Reference proteome</keyword>
<gene>
    <name evidence="6" type="ORF">BOKJ2_LOCUS9614</name>
</gene>
<dbReference type="InterPro" id="IPR021109">
    <property type="entry name" value="Peptidase_aspartic_dom_sf"/>
</dbReference>
<dbReference type="Proteomes" id="UP000614601">
    <property type="component" value="Unassembled WGS sequence"/>
</dbReference>
<dbReference type="Gene3D" id="2.40.70.10">
    <property type="entry name" value="Acid Proteases"/>
    <property type="match status" value="2"/>
</dbReference>
<dbReference type="CDD" id="cd05471">
    <property type="entry name" value="pepsin_like"/>
    <property type="match status" value="1"/>
</dbReference>
<evidence type="ECO:0000256" key="1">
    <source>
        <dbReference type="ARBA" id="ARBA00007447"/>
    </source>
</evidence>
<dbReference type="PROSITE" id="PS51767">
    <property type="entry name" value="PEPTIDASE_A1"/>
    <property type="match status" value="1"/>
</dbReference>
<dbReference type="InterPro" id="IPR033121">
    <property type="entry name" value="PEPTIDASE_A1"/>
</dbReference>
<feature type="active site" evidence="2">
    <location>
        <position position="301"/>
    </location>
</feature>
<dbReference type="EMBL" id="CAJFCW020000004">
    <property type="protein sequence ID" value="CAG9115445.1"/>
    <property type="molecule type" value="Genomic_DNA"/>
</dbReference>
<evidence type="ECO:0000256" key="4">
    <source>
        <dbReference type="SAM" id="SignalP"/>
    </source>
</evidence>
<dbReference type="PANTHER" id="PTHR47966:SF45">
    <property type="entry name" value="PEPTIDASE A1 DOMAIN-CONTAINING PROTEIN"/>
    <property type="match status" value="1"/>
</dbReference>
<sequence length="409" mass="45752">MLFQLLLTLLLADLALAAKFTWPINKRKSVKSQLIKQGKWPQMAAMRRLYKNTTLMGDSIPIYDYLEAEYCLIATVGTPGKKFNALFDTSSDISWIISNTCGNKKSDCPSYCKGQYCDLLCEEECCSGNDDIACKDKEKFDPKNSSTYQTSYGTFQRYTTIGKIEGAYATDKWTIGSQNVTALALNNYRFGLATSLGDKFQTYALDGVFGLGRGLNPKSFIVDAIEKNLLDEPLVSIYFKDLGYNQNGKVGGAVTFGGIDNEHCGIVLDFVPLTSTYQWEFRIASGNLNGNYARGGLAITDTGSAYIHLPYSYLYQFTSSVGATYDYYNSIYKVNCTVDFTFAITIGKREYKIDKKHLINEYQPNKCELMVDQTGYWDEHDWILGVPFAEAYCQIFDFSGKLGLAATTP</sequence>
<dbReference type="SUPFAM" id="SSF50630">
    <property type="entry name" value="Acid proteases"/>
    <property type="match status" value="1"/>
</dbReference>
<keyword evidence="4" id="KW-0732">Signal</keyword>
<dbReference type="Pfam" id="PF00026">
    <property type="entry name" value="Asp"/>
    <property type="match status" value="1"/>
</dbReference>
<protein>
    <recommendedName>
        <fullName evidence="5">Peptidase A1 domain-containing protein</fullName>
    </recommendedName>
</protein>
<evidence type="ECO:0000256" key="2">
    <source>
        <dbReference type="PIRSR" id="PIRSR601461-1"/>
    </source>
</evidence>
<dbReference type="GO" id="GO:0004190">
    <property type="term" value="F:aspartic-type endopeptidase activity"/>
    <property type="evidence" value="ECO:0007669"/>
    <property type="project" value="InterPro"/>
</dbReference>
<evidence type="ECO:0000259" key="5">
    <source>
        <dbReference type="PROSITE" id="PS51767"/>
    </source>
</evidence>
<dbReference type="PANTHER" id="PTHR47966">
    <property type="entry name" value="BETA-SITE APP-CLEAVING ENZYME, ISOFORM A-RELATED"/>
    <property type="match status" value="1"/>
</dbReference>
<dbReference type="InterPro" id="IPR034164">
    <property type="entry name" value="Pepsin-like_dom"/>
</dbReference>
<feature type="chain" id="PRO_5035595227" description="Peptidase A1 domain-containing protein" evidence="4">
    <location>
        <begin position="18"/>
        <end position="409"/>
    </location>
</feature>
<dbReference type="AlphaFoldDB" id="A0A811L0G6"/>
<feature type="signal peptide" evidence="4">
    <location>
        <begin position="1"/>
        <end position="17"/>
    </location>
</feature>
<keyword evidence="3" id="KW-1015">Disulfide bond</keyword>
<feature type="active site" evidence="2">
    <location>
        <position position="88"/>
    </location>
</feature>
<dbReference type="OrthoDB" id="5850982at2759"/>
<dbReference type="Proteomes" id="UP000783686">
    <property type="component" value="Unassembled WGS sequence"/>
</dbReference>
<organism evidence="6 7">
    <name type="scientific">Bursaphelenchus okinawaensis</name>
    <dbReference type="NCBI Taxonomy" id="465554"/>
    <lineage>
        <taxon>Eukaryota</taxon>
        <taxon>Metazoa</taxon>
        <taxon>Ecdysozoa</taxon>
        <taxon>Nematoda</taxon>
        <taxon>Chromadorea</taxon>
        <taxon>Rhabditida</taxon>
        <taxon>Tylenchina</taxon>
        <taxon>Tylenchomorpha</taxon>
        <taxon>Aphelenchoidea</taxon>
        <taxon>Aphelenchoididae</taxon>
        <taxon>Bursaphelenchus</taxon>
    </lineage>
</organism>
<comment type="caution">
    <text evidence="6">The sequence shown here is derived from an EMBL/GenBank/DDBJ whole genome shotgun (WGS) entry which is preliminary data.</text>
</comment>
<dbReference type="EMBL" id="CAJFDH010000004">
    <property type="protein sequence ID" value="CAD5221776.1"/>
    <property type="molecule type" value="Genomic_DNA"/>
</dbReference>
<name>A0A811L0G6_9BILA</name>
<dbReference type="PRINTS" id="PR00792">
    <property type="entry name" value="PEPSIN"/>
</dbReference>
<evidence type="ECO:0000313" key="6">
    <source>
        <dbReference type="EMBL" id="CAD5221776.1"/>
    </source>
</evidence>
<dbReference type="InterPro" id="IPR001461">
    <property type="entry name" value="Aspartic_peptidase_A1"/>
</dbReference>
<accession>A0A811L0G6</accession>
<feature type="domain" description="Peptidase A1" evidence="5">
    <location>
        <begin position="70"/>
        <end position="406"/>
    </location>
</feature>